<dbReference type="RefSeq" id="WP_189251148.1">
    <property type="nucleotide sequence ID" value="NZ_BMQJ01000035.1"/>
</dbReference>
<organism evidence="2 3">
    <name type="scientific">Streptosporangium pseudovulgare</name>
    <dbReference type="NCBI Taxonomy" id="35765"/>
    <lineage>
        <taxon>Bacteria</taxon>
        <taxon>Bacillati</taxon>
        <taxon>Actinomycetota</taxon>
        <taxon>Actinomycetes</taxon>
        <taxon>Streptosporangiales</taxon>
        <taxon>Streptosporangiaceae</taxon>
        <taxon>Streptosporangium</taxon>
    </lineage>
</organism>
<keyword evidence="3" id="KW-1185">Reference proteome</keyword>
<dbReference type="Proteomes" id="UP000611554">
    <property type="component" value="Unassembled WGS sequence"/>
</dbReference>
<gene>
    <name evidence="2" type="ORF">GCM10010140_74950</name>
</gene>
<dbReference type="EMBL" id="BMQJ01000035">
    <property type="protein sequence ID" value="GGQ33960.1"/>
    <property type="molecule type" value="Genomic_DNA"/>
</dbReference>
<name>A0ABQ2RIJ2_9ACTN</name>
<proteinExistence type="predicted"/>
<evidence type="ECO:0000313" key="3">
    <source>
        <dbReference type="Proteomes" id="UP000611554"/>
    </source>
</evidence>
<sequence length="68" mass="7518">MSTPDENQPKSDTEHLLDAAREEGEQTDERRTGGRVAETASGTGSASDTEMNEADFMRLKELNPDDFE</sequence>
<accession>A0ABQ2RIJ2</accession>
<evidence type="ECO:0000313" key="2">
    <source>
        <dbReference type="EMBL" id="GGQ33960.1"/>
    </source>
</evidence>
<evidence type="ECO:0000256" key="1">
    <source>
        <dbReference type="SAM" id="MobiDB-lite"/>
    </source>
</evidence>
<protein>
    <submittedName>
        <fullName evidence="2">Uncharacterized protein</fullName>
    </submittedName>
</protein>
<comment type="caution">
    <text evidence="2">The sequence shown here is derived from an EMBL/GenBank/DDBJ whole genome shotgun (WGS) entry which is preliminary data.</text>
</comment>
<feature type="compositionally biased region" description="Basic and acidic residues" evidence="1">
    <location>
        <begin position="7"/>
        <end position="32"/>
    </location>
</feature>
<feature type="region of interest" description="Disordered" evidence="1">
    <location>
        <begin position="1"/>
        <end position="68"/>
    </location>
</feature>
<reference evidence="3" key="1">
    <citation type="journal article" date="2019" name="Int. J. Syst. Evol. Microbiol.">
        <title>The Global Catalogue of Microorganisms (GCM) 10K type strain sequencing project: providing services to taxonomists for standard genome sequencing and annotation.</title>
        <authorList>
            <consortium name="The Broad Institute Genomics Platform"/>
            <consortium name="The Broad Institute Genome Sequencing Center for Infectious Disease"/>
            <person name="Wu L."/>
            <person name="Ma J."/>
        </authorList>
    </citation>
    <scope>NUCLEOTIDE SEQUENCE [LARGE SCALE GENOMIC DNA]</scope>
    <source>
        <strain evidence="3">JCM 3115</strain>
    </source>
</reference>
<feature type="compositionally biased region" description="Polar residues" evidence="1">
    <location>
        <begin position="40"/>
        <end position="49"/>
    </location>
</feature>
<feature type="compositionally biased region" description="Basic and acidic residues" evidence="1">
    <location>
        <begin position="55"/>
        <end position="68"/>
    </location>
</feature>